<dbReference type="AlphaFoldDB" id="A0A2B7XWM2"/>
<dbReference type="InterPro" id="IPR022793">
    <property type="entry name" value="Rrn10"/>
</dbReference>
<gene>
    <name evidence="2" type="ORF">AJ79_04007</name>
</gene>
<feature type="region of interest" description="Disordered" evidence="1">
    <location>
        <begin position="1"/>
        <end position="26"/>
    </location>
</feature>
<organism evidence="2 3">
    <name type="scientific">Helicocarpus griseus UAMH5409</name>
    <dbReference type="NCBI Taxonomy" id="1447875"/>
    <lineage>
        <taxon>Eukaryota</taxon>
        <taxon>Fungi</taxon>
        <taxon>Dikarya</taxon>
        <taxon>Ascomycota</taxon>
        <taxon>Pezizomycotina</taxon>
        <taxon>Eurotiomycetes</taxon>
        <taxon>Eurotiomycetidae</taxon>
        <taxon>Onygenales</taxon>
        <taxon>Ajellomycetaceae</taxon>
        <taxon>Helicocarpus</taxon>
    </lineage>
</organism>
<evidence type="ECO:0000313" key="3">
    <source>
        <dbReference type="Proteomes" id="UP000223968"/>
    </source>
</evidence>
<dbReference type="GO" id="GO:0006360">
    <property type="term" value="P:transcription by RNA polymerase I"/>
    <property type="evidence" value="ECO:0007669"/>
    <property type="project" value="InterPro"/>
</dbReference>
<dbReference type="EMBL" id="PDNB01000052">
    <property type="protein sequence ID" value="PGH12907.1"/>
    <property type="molecule type" value="Genomic_DNA"/>
</dbReference>
<evidence type="ECO:0000313" key="2">
    <source>
        <dbReference type="EMBL" id="PGH12907.1"/>
    </source>
</evidence>
<dbReference type="OrthoDB" id="2565191at2759"/>
<comment type="caution">
    <text evidence="2">The sequence shown here is derived from an EMBL/GenBank/DDBJ whole genome shotgun (WGS) entry which is preliminary data.</text>
</comment>
<dbReference type="PANTHER" id="PTHR28054">
    <property type="entry name" value="RNA POLYMERASE I-SPECIFIC TRANSCRIPTION INITIATION FACTOR RRN10"/>
    <property type="match status" value="1"/>
</dbReference>
<evidence type="ECO:0000256" key="1">
    <source>
        <dbReference type="SAM" id="MobiDB-lite"/>
    </source>
</evidence>
<feature type="compositionally biased region" description="Basic residues" evidence="1">
    <location>
        <begin position="197"/>
        <end position="207"/>
    </location>
</feature>
<sequence>MSRDVPDYPSQPEAPLDLSPRMNPRRQANVYDAVAGRVSSSGFRSQPYPSQASAPSASVPVTPEEVLFRRVNAPVRYAENDFYFADERLPSDRKLPDSDMLKAIHTYASDFYSRATLDQGHADWQSMDETALIALGILLEEASNELLGETGDMALVEGEEITDPQEIASRPPSAHRRRKRVTAGSSSAISGEEPARTRKSRIKRRKLNASDRSAGPESSPV</sequence>
<dbReference type="Proteomes" id="UP000223968">
    <property type="component" value="Unassembled WGS sequence"/>
</dbReference>
<dbReference type="PANTHER" id="PTHR28054:SF1">
    <property type="entry name" value="RNA POLYMERASE I-SPECIFIC TRANSCRIPTION INITIATION FACTOR RRN10"/>
    <property type="match status" value="1"/>
</dbReference>
<proteinExistence type="predicted"/>
<keyword evidence="3" id="KW-1185">Reference proteome</keyword>
<accession>A0A2B7XWM2</accession>
<reference evidence="2 3" key="1">
    <citation type="submission" date="2017-10" db="EMBL/GenBank/DDBJ databases">
        <title>Comparative genomics in systemic dimorphic fungi from Ajellomycetaceae.</title>
        <authorList>
            <person name="Munoz J.F."/>
            <person name="Mcewen J.G."/>
            <person name="Clay O.K."/>
            <person name="Cuomo C.A."/>
        </authorList>
    </citation>
    <scope>NUCLEOTIDE SEQUENCE [LARGE SCALE GENOMIC DNA]</scope>
    <source>
        <strain evidence="2 3">UAMH5409</strain>
    </source>
</reference>
<name>A0A2B7XWM2_9EURO</name>
<dbReference type="Pfam" id="PF05234">
    <property type="entry name" value="UAF_Rrn10"/>
    <property type="match status" value="1"/>
</dbReference>
<protein>
    <submittedName>
        <fullName evidence="2">Uncharacterized protein</fullName>
    </submittedName>
</protein>
<feature type="region of interest" description="Disordered" evidence="1">
    <location>
        <begin position="160"/>
        <end position="221"/>
    </location>
</feature>